<feature type="compositionally biased region" description="Low complexity" evidence="3">
    <location>
        <begin position="529"/>
        <end position="550"/>
    </location>
</feature>
<feature type="domain" description="Apple" evidence="4">
    <location>
        <begin position="1376"/>
        <end position="1459"/>
    </location>
</feature>
<dbReference type="EMBL" id="NWUJ01000001">
    <property type="protein sequence ID" value="PFH38106.1"/>
    <property type="molecule type" value="Genomic_DNA"/>
</dbReference>
<dbReference type="CDD" id="cd01100">
    <property type="entry name" value="APPLE_Factor_XI_like"/>
    <property type="match status" value="1"/>
</dbReference>
<sequence length="1574" mass="171392">MVRRNWNGFCRNTSLAWRRDGRRMQDEGTGWPVSPRGGWPRWLLLLCSTIFLSTLAVAETRTFSGQQSEERTQPGASVDQDPASSLERMGRSPQMLQVEAEGGHTTPTSDFLSESFSSEKNTLRHEGDGSDSAATHTSVTRESEHQPAEGTTGRQVDGIEQRQTRNLTLERQRVSDTSIDVMARNGPSNDSKAHEKAPTTEQSGSADEQETEDVFTSQKAGMSQAPMPEGWRQTVKLGAESVAEGTTGKAPQVAQASHEETTDRATASAGTMEETSTPFISAPRGTQPLSSVGAGKRHEHAVVRPGPGDVGGATMSSAGDDQRALGTRPGLLPTAYIHGAEEVSHTVFASGKVSDSVLSPAPSVEAGVADIYAAPSLYTNPAGEQEEFARRSQGSVGTAHDRRKGADRLRNCHTTAGREVPFKVKSNDDSRSTTIRQADAAHPRKTRRRALPEHPRKAEIYLQAATGQREKPTVHHRKTSETPLNRKPRRVGTQHKQVSATQRSGRRQEGEGPSPAVPLSLQLVRKNPAVTAEAMADARATTAASASESAQIPHNRSKPGRQEGVAAMTAESTPRGSHAAGNRVDSGTAAVSIASPPVNTTSKTLAPGSYASERSGTAAKQTTASGSSLREVRHAEGASSTTQMQDHRANLQEAVSATKPPDPIRERHSRGPSAALRTRERTPPGQRLATGVSPVDSNRGLSRQQQDKQLEDLTKRGLQPRGRDEQVLKQVSESTGRLSVWKRLLRKEKKHDDRKNKEHKRGSRQKASQHVVERQRKMARKQATRYPKYPCKTQKTKHSSEQKKNSRAAQSLETRSTPDNAGSEPRRAPSSGKKEAQERTSGSLPAMPPDRLGASQNTDIDERVDDVALFLSEMKELLRSLGKKETVEQTREGLPDAFPQIRAREEERRTQKTSTDAQKTKALVTKEHVHVDGDQEEANEDLTDLKDRDIPRRGWKHPEPHRADSRGKRTVPEKPVEAGTMWMPRRAQKPLLQVDDSCFERNVRYSPGNEFLVVWRGVPTATHCQALCRFAATECRFFSYVRSALLPAEHQGACYLLPRKAPVVRLPSQGVFEVISGTRTCSPPTPDKPPMDLVGVTKQTGCPSSPSVCDGLHVPYPLGSRFSPLCADSKEGQCSSLAVGVPCCTTCNDYPENACPEDDCYEFNVDYTDGRELRHVGAGIGSRGACESLCRETGRCTHYSYFASHLLPHRIRGSCSLREFTSTPRDRVTIGGLERSIDGGHATSARSSVIFAPLSCRLPKTTTTTTTTAAPPLHETLCTRENTDFWGHDLASFKSCSSSVACQQICKTVDGCVGFTYVPLKKKCHLKWSTAMETYVEGHESGPRCCPPQFPDEAIDDGSVDGEAGGLCPPARDTPCLFPGRDYPGNDIDYREGVVSAYKCYHICREMLECDIWTHLPGERLCFLKQADSPSEPTRPPHRQELVEGMTQVIGSITGFADCEPVYGPDAGNFILPPARKTAEALRAPTASSQAAGDLRAPSDVSAENDQDGQEEASQPPGNDDSTQEDTEEDHVALLGSVAEESSEEDDSSDSESRSSAESDTSFPVDEPSDDGLF</sequence>
<dbReference type="OrthoDB" id="333840at2759"/>
<feature type="compositionally biased region" description="Polar residues" evidence="3">
    <location>
        <begin position="105"/>
        <end position="120"/>
    </location>
</feature>
<feature type="compositionally biased region" description="Acidic residues" evidence="3">
    <location>
        <begin position="1541"/>
        <end position="1550"/>
    </location>
</feature>
<feature type="compositionally biased region" description="Basic and acidic residues" evidence="3">
    <location>
        <begin position="824"/>
        <end position="838"/>
    </location>
</feature>
<feature type="region of interest" description="Disordered" evidence="3">
    <location>
        <begin position="243"/>
        <end position="319"/>
    </location>
</feature>
<feature type="compositionally biased region" description="Polar residues" evidence="3">
    <location>
        <begin position="1512"/>
        <end position="1521"/>
    </location>
</feature>
<name>A0A2A9MP64_BESBE</name>
<dbReference type="KEGG" id="bbes:BESB_004470"/>
<feature type="region of interest" description="Disordered" evidence="3">
    <location>
        <begin position="388"/>
        <end position="860"/>
    </location>
</feature>
<feature type="compositionally biased region" description="Basic and acidic residues" evidence="3">
    <location>
        <begin position="420"/>
        <end position="431"/>
    </location>
</feature>
<comment type="caution">
    <text evidence="5">The sequence shown here is derived from an EMBL/GenBank/DDBJ whole genome shotgun (WGS) entry which is preliminary data.</text>
</comment>
<keyword evidence="6" id="KW-1185">Reference proteome</keyword>
<keyword evidence="2" id="KW-1015">Disulfide bond</keyword>
<feature type="compositionally biased region" description="Polar residues" evidence="3">
    <location>
        <begin position="264"/>
        <end position="279"/>
    </location>
</feature>
<keyword evidence="1" id="KW-0677">Repeat</keyword>
<accession>A0A2A9MP64</accession>
<feature type="compositionally biased region" description="Basic and acidic residues" evidence="3">
    <location>
        <begin position="884"/>
        <end position="894"/>
    </location>
</feature>
<dbReference type="InterPro" id="IPR003609">
    <property type="entry name" value="Pan_app"/>
</dbReference>
<feature type="region of interest" description="Disordered" evidence="3">
    <location>
        <begin position="884"/>
        <end position="920"/>
    </location>
</feature>
<dbReference type="GO" id="GO:0006508">
    <property type="term" value="P:proteolysis"/>
    <property type="evidence" value="ECO:0007669"/>
    <property type="project" value="InterPro"/>
</dbReference>
<protein>
    <recommendedName>
        <fullName evidence="4">Apple domain-containing protein</fullName>
    </recommendedName>
</protein>
<feature type="compositionally biased region" description="Polar residues" evidence="3">
    <location>
        <begin position="807"/>
        <end position="820"/>
    </location>
</feature>
<feature type="region of interest" description="Disordered" evidence="3">
    <location>
        <begin position="949"/>
        <end position="975"/>
    </location>
</feature>
<evidence type="ECO:0000313" key="5">
    <source>
        <dbReference type="EMBL" id="PFH38106.1"/>
    </source>
</evidence>
<dbReference type="Proteomes" id="UP000224006">
    <property type="component" value="Chromosome I"/>
</dbReference>
<dbReference type="VEuPathDB" id="ToxoDB:BESB_004470"/>
<dbReference type="GeneID" id="40305510"/>
<gene>
    <name evidence="5" type="ORF">BESB_004470</name>
</gene>
<feature type="domain" description="Apple" evidence="4">
    <location>
        <begin position="1278"/>
        <end position="1346"/>
    </location>
</feature>
<evidence type="ECO:0000256" key="2">
    <source>
        <dbReference type="ARBA" id="ARBA00023157"/>
    </source>
</evidence>
<evidence type="ECO:0000313" key="6">
    <source>
        <dbReference type="Proteomes" id="UP000224006"/>
    </source>
</evidence>
<evidence type="ECO:0000259" key="4">
    <source>
        <dbReference type="SMART" id="SM00223"/>
    </source>
</evidence>
<feature type="compositionally biased region" description="Basic and acidic residues" evidence="3">
    <location>
        <begin position="157"/>
        <end position="174"/>
    </location>
</feature>
<dbReference type="InterPro" id="IPR000177">
    <property type="entry name" value="Apple"/>
</dbReference>
<feature type="compositionally biased region" description="Polar residues" evidence="3">
    <location>
        <begin position="494"/>
        <end position="503"/>
    </location>
</feature>
<feature type="compositionally biased region" description="Polar residues" evidence="3">
    <location>
        <begin position="695"/>
        <end position="704"/>
    </location>
</feature>
<dbReference type="Pfam" id="PF00024">
    <property type="entry name" value="PAN_1"/>
    <property type="match status" value="1"/>
</dbReference>
<dbReference type="Gene3D" id="3.50.4.10">
    <property type="entry name" value="Hepatocyte Growth Factor"/>
    <property type="match status" value="4"/>
</dbReference>
<dbReference type="SMART" id="SM00223">
    <property type="entry name" value="APPLE"/>
    <property type="match status" value="4"/>
</dbReference>
<dbReference type="RefSeq" id="XP_029222115.1">
    <property type="nucleotide sequence ID" value="XM_029359202.1"/>
</dbReference>
<feature type="domain" description="Apple" evidence="4">
    <location>
        <begin position="998"/>
        <end position="1081"/>
    </location>
</feature>
<feature type="region of interest" description="Disordered" evidence="3">
    <location>
        <begin position="1481"/>
        <end position="1574"/>
    </location>
</feature>
<feature type="compositionally biased region" description="Polar residues" evidence="3">
    <location>
        <begin position="612"/>
        <end position="628"/>
    </location>
</feature>
<dbReference type="GO" id="GO:0005576">
    <property type="term" value="C:extracellular region"/>
    <property type="evidence" value="ECO:0007669"/>
    <property type="project" value="InterPro"/>
</dbReference>
<feature type="region of interest" description="Disordered" evidence="3">
    <location>
        <begin position="64"/>
        <end position="229"/>
    </location>
</feature>
<feature type="domain" description="Apple" evidence="4">
    <location>
        <begin position="1160"/>
        <end position="1236"/>
    </location>
</feature>
<dbReference type="SUPFAM" id="SSF57414">
    <property type="entry name" value="Hairpin loop containing domain-like"/>
    <property type="match status" value="2"/>
</dbReference>
<dbReference type="Pfam" id="PF14295">
    <property type="entry name" value="PAN_4"/>
    <property type="match status" value="3"/>
</dbReference>
<evidence type="ECO:0000256" key="1">
    <source>
        <dbReference type="ARBA" id="ARBA00022737"/>
    </source>
</evidence>
<feature type="compositionally biased region" description="Basic and acidic residues" evidence="3">
    <location>
        <begin position="705"/>
        <end position="727"/>
    </location>
</feature>
<evidence type="ECO:0000256" key="3">
    <source>
        <dbReference type="SAM" id="MobiDB-lite"/>
    </source>
</evidence>
<proteinExistence type="predicted"/>
<organism evidence="5 6">
    <name type="scientific">Besnoitia besnoiti</name>
    <name type="common">Apicomplexan protozoan</name>
    <dbReference type="NCBI Taxonomy" id="94643"/>
    <lineage>
        <taxon>Eukaryota</taxon>
        <taxon>Sar</taxon>
        <taxon>Alveolata</taxon>
        <taxon>Apicomplexa</taxon>
        <taxon>Conoidasida</taxon>
        <taxon>Coccidia</taxon>
        <taxon>Eucoccidiorida</taxon>
        <taxon>Eimeriorina</taxon>
        <taxon>Sarcocystidae</taxon>
        <taxon>Besnoitia</taxon>
    </lineage>
</organism>
<feature type="compositionally biased region" description="Basic and acidic residues" evidence="3">
    <location>
        <begin position="450"/>
        <end position="459"/>
    </location>
</feature>
<reference evidence="5 6" key="1">
    <citation type="submission" date="2017-09" db="EMBL/GenBank/DDBJ databases">
        <title>Genome sequencing of Besnoitia besnoiti strain Bb-Ger1.</title>
        <authorList>
            <person name="Schares G."/>
            <person name="Venepally P."/>
            <person name="Lorenzi H.A."/>
        </authorList>
    </citation>
    <scope>NUCLEOTIDE SEQUENCE [LARGE SCALE GENOMIC DNA]</scope>
    <source>
        <strain evidence="5 6">Bb-Ger1</strain>
    </source>
</reference>